<dbReference type="OrthoDB" id="1492374at2"/>
<evidence type="ECO:0000256" key="1">
    <source>
        <dbReference type="SAM" id="SignalP"/>
    </source>
</evidence>
<dbReference type="EMBL" id="RDOJ01000002">
    <property type="protein sequence ID" value="RLZ12388.1"/>
    <property type="molecule type" value="Genomic_DNA"/>
</dbReference>
<accession>A0A3L9MHS6</accession>
<feature type="chain" id="PRO_5018240765" description="Porin family protein" evidence="1">
    <location>
        <begin position="21"/>
        <end position="175"/>
    </location>
</feature>
<name>A0A3L9MHS6_9FLAO</name>
<feature type="signal peptide" evidence="1">
    <location>
        <begin position="1"/>
        <end position="20"/>
    </location>
</feature>
<dbReference type="RefSeq" id="WP_121933600.1">
    <property type="nucleotide sequence ID" value="NZ_RDOJ01000002.1"/>
</dbReference>
<sequence length="175" mass="18788">MKKLFFAAAFAAVGLVGVNAQTGVEGTVHVGIPVGDTSDVSSFNIGVDLAYLHPVADNFKLGAKVGYDHFIGKDYDYVIAGQRFTNKGEDYGFIPLAATAKYEFNNNLFIGADLGYAFATTDGVEGGLFYQPKIGYSAATWDLYAGYKGISAGPENNDYVDYKFNAVSVGFAYKF</sequence>
<evidence type="ECO:0000313" key="3">
    <source>
        <dbReference type="Proteomes" id="UP000275348"/>
    </source>
</evidence>
<protein>
    <recommendedName>
        <fullName evidence="4">Porin family protein</fullName>
    </recommendedName>
</protein>
<organism evidence="2 3">
    <name type="scientific">Faecalibacter macacae</name>
    <dbReference type="NCBI Taxonomy" id="1859289"/>
    <lineage>
        <taxon>Bacteria</taxon>
        <taxon>Pseudomonadati</taxon>
        <taxon>Bacteroidota</taxon>
        <taxon>Flavobacteriia</taxon>
        <taxon>Flavobacteriales</taxon>
        <taxon>Weeksellaceae</taxon>
        <taxon>Faecalibacter</taxon>
    </lineage>
</organism>
<reference evidence="2 3" key="1">
    <citation type="submission" date="2018-10" db="EMBL/GenBank/DDBJ databases">
        <authorList>
            <person name="Chen X."/>
        </authorList>
    </citation>
    <scope>NUCLEOTIDE SEQUENCE [LARGE SCALE GENOMIC DNA]</scope>
    <source>
        <strain evidence="2 3">YIM 102668</strain>
    </source>
</reference>
<keyword evidence="1" id="KW-0732">Signal</keyword>
<gene>
    <name evidence="2" type="ORF">EAH69_02450</name>
</gene>
<dbReference type="Proteomes" id="UP000275348">
    <property type="component" value="Unassembled WGS sequence"/>
</dbReference>
<proteinExistence type="predicted"/>
<dbReference type="SUPFAM" id="SSF56925">
    <property type="entry name" value="OMPA-like"/>
    <property type="match status" value="1"/>
</dbReference>
<keyword evidence="3" id="KW-1185">Reference proteome</keyword>
<evidence type="ECO:0000313" key="2">
    <source>
        <dbReference type="EMBL" id="RLZ12388.1"/>
    </source>
</evidence>
<dbReference type="AlphaFoldDB" id="A0A3L9MHS6"/>
<dbReference type="InterPro" id="IPR011250">
    <property type="entry name" value="OMP/PagP_B-barrel"/>
</dbReference>
<evidence type="ECO:0008006" key="4">
    <source>
        <dbReference type="Google" id="ProtNLM"/>
    </source>
</evidence>
<comment type="caution">
    <text evidence="2">The sequence shown here is derived from an EMBL/GenBank/DDBJ whole genome shotgun (WGS) entry which is preliminary data.</text>
</comment>